<name>A0A6V7RH51_9BACL</name>
<proteinExistence type="predicted"/>
<dbReference type="InterPro" id="IPR005500">
    <property type="entry name" value="DUF309"/>
</dbReference>
<dbReference type="EMBL" id="CAJEWE010000010">
    <property type="protein sequence ID" value="CAD2077269.1"/>
    <property type="molecule type" value="Genomic_DNA"/>
</dbReference>
<protein>
    <recommendedName>
        <fullName evidence="3">DUF309 domain-containing protein</fullName>
    </recommendedName>
</protein>
<keyword evidence="2" id="KW-1185">Reference proteome</keyword>
<dbReference type="Pfam" id="PF03745">
    <property type="entry name" value="DUF309"/>
    <property type="match status" value="1"/>
</dbReference>
<dbReference type="RefSeq" id="WP_186087849.1">
    <property type="nucleotide sequence ID" value="NZ_CAJEWE010000010.1"/>
</dbReference>
<dbReference type="Proteomes" id="UP000521032">
    <property type="component" value="Unassembled WGS sequence"/>
</dbReference>
<dbReference type="Gene3D" id="1.10.3450.10">
    <property type="entry name" value="TTHA0068-like"/>
    <property type="match status" value="1"/>
</dbReference>
<evidence type="ECO:0000313" key="1">
    <source>
        <dbReference type="EMBL" id="CAD2077269.1"/>
    </source>
</evidence>
<dbReference type="SUPFAM" id="SSF140663">
    <property type="entry name" value="TTHA0068-like"/>
    <property type="match status" value="1"/>
</dbReference>
<evidence type="ECO:0008006" key="3">
    <source>
        <dbReference type="Google" id="ProtNLM"/>
    </source>
</evidence>
<accession>A0A6V7RH51</accession>
<evidence type="ECO:0000313" key="2">
    <source>
        <dbReference type="Proteomes" id="UP000521032"/>
    </source>
</evidence>
<sequence length="173" mass="20618">MRDTPLHQFYNMLIIEQDYFECHEIMEDAWKMKDNFTKFDKEVFLVLVATAEYHYRRGNTVGAKRSYIRALNLYQAHSFNLNSIGLKESFIDLIKQRIDDIDVIPFKPLLYPITDTVFNALFEASDFDSSAKFDKYLKSIHVTDIKTVDRHRLRDRSDVIEERLQALNRKKRD</sequence>
<reference evidence="1 2" key="1">
    <citation type="submission" date="2020-07" db="EMBL/GenBank/DDBJ databases">
        <authorList>
            <person name="Criscuolo A."/>
        </authorList>
    </citation>
    <scope>NUCLEOTIDE SEQUENCE [LARGE SCALE GENOMIC DNA]</scope>
    <source>
        <strain evidence="2">CIP 111030</strain>
    </source>
</reference>
<dbReference type="AlphaFoldDB" id="A0A6V7RH51"/>
<organism evidence="1 2">
    <name type="scientific">Phocicoccus schoeneichii</name>
    <dbReference type="NCBI Taxonomy" id="1812261"/>
    <lineage>
        <taxon>Bacteria</taxon>
        <taxon>Bacillati</taxon>
        <taxon>Bacillota</taxon>
        <taxon>Bacilli</taxon>
        <taxon>Bacillales</taxon>
        <taxon>Salinicoccaceae</taxon>
        <taxon>Phocicoccus</taxon>
    </lineage>
</organism>
<gene>
    <name evidence="1" type="ORF">JEOSCH030_01262</name>
</gene>
<comment type="caution">
    <text evidence="1">The sequence shown here is derived from an EMBL/GenBank/DDBJ whole genome shotgun (WGS) entry which is preliminary data.</text>
</comment>
<dbReference type="InterPro" id="IPR023203">
    <property type="entry name" value="TTHA0068_sf"/>
</dbReference>